<gene>
    <name evidence="2" type="ORF">AGLY_018001</name>
</gene>
<sequence>MNMVVLGGSVIKILIIILIFLCFSLFYQLFKLSNRQTSLAESEVVKRENKSILNLRSLDDPIGRSVKHDCSVEIVYSTNDYQCSRLCRGPGKYFSKNGACVNSILKNVNEAKVQTGCDPKSGLLAYIVGDAQFGAVRLQCLSVDPGVRPDDMNKPNKILFGGTVSINYLEKFPDFTEGKCNNPKHVIVAIPNTSTIRSTGICVPKSFESALS</sequence>
<dbReference type="Pfam" id="PF05006">
    <property type="entry name" value="PIF3"/>
    <property type="match status" value="1"/>
</dbReference>
<keyword evidence="1" id="KW-0812">Transmembrane</keyword>
<dbReference type="AlphaFoldDB" id="A0A6G0STK6"/>
<keyword evidence="3" id="KW-1185">Reference proteome</keyword>
<proteinExistence type="predicted"/>
<name>A0A6G0STK6_APHGL</name>
<feature type="transmembrane region" description="Helical" evidence="1">
    <location>
        <begin position="6"/>
        <end position="27"/>
    </location>
</feature>
<protein>
    <submittedName>
        <fullName evidence="2">Uncharacterized protein</fullName>
    </submittedName>
</protein>
<dbReference type="Proteomes" id="UP000475862">
    <property type="component" value="Unassembled WGS sequence"/>
</dbReference>
<dbReference type="OrthoDB" id="7494499at2759"/>
<keyword evidence="1" id="KW-0472">Membrane</keyword>
<reference evidence="2 3" key="1">
    <citation type="submission" date="2019-08" db="EMBL/GenBank/DDBJ databases">
        <title>The genome of the soybean aphid Biotype 1, its phylome, world population structure and adaptation to the North American continent.</title>
        <authorList>
            <person name="Giordano R."/>
            <person name="Donthu R.K."/>
            <person name="Hernandez A.G."/>
            <person name="Wright C.L."/>
            <person name="Zimin A.V."/>
        </authorList>
    </citation>
    <scope>NUCLEOTIDE SEQUENCE [LARGE SCALE GENOMIC DNA]</scope>
    <source>
        <tissue evidence="2">Whole aphids</tissue>
    </source>
</reference>
<evidence type="ECO:0000313" key="3">
    <source>
        <dbReference type="Proteomes" id="UP000475862"/>
    </source>
</evidence>
<keyword evidence="1" id="KW-1133">Transmembrane helix</keyword>
<dbReference type="InterPro" id="IPR007703">
    <property type="entry name" value="PIF3"/>
</dbReference>
<accession>A0A6G0STK6</accession>
<evidence type="ECO:0000256" key="1">
    <source>
        <dbReference type="SAM" id="Phobius"/>
    </source>
</evidence>
<comment type="caution">
    <text evidence="2">The sequence shown here is derived from an EMBL/GenBank/DDBJ whole genome shotgun (WGS) entry which is preliminary data.</text>
</comment>
<dbReference type="EMBL" id="VYZN01002562">
    <property type="protein sequence ID" value="KAE9521602.1"/>
    <property type="molecule type" value="Genomic_DNA"/>
</dbReference>
<evidence type="ECO:0000313" key="2">
    <source>
        <dbReference type="EMBL" id="KAE9521602.1"/>
    </source>
</evidence>
<organism evidence="2 3">
    <name type="scientific">Aphis glycines</name>
    <name type="common">Soybean aphid</name>
    <dbReference type="NCBI Taxonomy" id="307491"/>
    <lineage>
        <taxon>Eukaryota</taxon>
        <taxon>Metazoa</taxon>
        <taxon>Ecdysozoa</taxon>
        <taxon>Arthropoda</taxon>
        <taxon>Hexapoda</taxon>
        <taxon>Insecta</taxon>
        <taxon>Pterygota</taxon>
        <taxon>Neoptera</taxon>
        <taxon>Paraneoptera</taxon>
        <taxon>Hemiptera</taxon>
        <taxon>Sternorrhyncha</taxon>
        <taxon>Aphidomorpha</taxon>
        <taxon>Aphidoidea</taxon>
        <taxon>Aphididae</taxon>
        <taxon>Aphidini</taxon>
        <taxon>Aphis</taxon>
        <taxon>Aphis</taxon>
    </lineage>
</organism>